<feature type="transmembrane region" description="Helical" evidence="6">
    <location>
        <begin position="165"/>
        <end position="191"/>
    </location>
</feature>
<feature type="transmembrane region" description="Helical" evidence="6">
    <location>
        <begin position="228"/>
        <end position="247"/>
    </location>
</feature>
<dbReference type="PANTHER" id="PTHR10383:SF9">
    <property type="entry name" value="SERINE INCORPORATOR, ISOFORM F"/>
    <property type="match status" value="1"/>
</dbReference>
<dbReference type="EMBL" id="CAXHTA020000021">
    <property type="protein sequence ID" value="CAL5229748.1"/>
    <property type="molecule type" value="Genomic_DNA"/>
</dbReference>
<proteinExistence type="inferred from homology"/>
<reference evidence="7 8" key="1">
    <citation type="submission" date="2024-06" db="EMBL/GenBank/DDBJ databases">
        <authorList>
            <person name="Kraege A."/>
            <person name="Thomma B."/>
        </authorList>
    </citation>
    <scope>NUCLEOTIDE SEQUENCE [LARGE SCALE GENOMIC DNA]</scope>
</reference>
<evidence type="ECO:0000256" key="5">
    <source>
        <dbReference type="ARBA" id="ARBA00023136"/>
    </source>
</evidence>
<protein>
    <submittedName>
        <fullName evidence="7">G13130 protein</fullName>
    </submittedName>
</protein>
<evidence type="ECO:0000256" key="2">
    <source>
        <dbReference type="ARBA" id="ARBA00006665"/>
    </source>
</evidence>
<evidence type="ECO:0000256" key="6">
    <source>
        <dbReference type="SAM" id="Phobius"/>
    </source>
</evidence>
<organism evidence="7 8">
    <name type="scientific">Coccomyxa viridis</name>
    <dbReference type="NCBI Taxonomy" id="1274662"/>
    <lineage>
        <taxon>Eukaryota</taxon>
        <taxon>Viridiplantae</taxon>
        <taxon>Chlorophyta</taxon>
        <taxon>core chlorophytes</taxon>
        <taxon>Trebouxiophyceae</taxon>
        <taxon>Trebouxiophyceae incertae sedis</taxon>
        <taxon>Coccomyxaceae</taxon>
        <taxon>Coccomyxa</taxon>
    </lineage>
</organism>
<evidence type="ECO:0000256" key="3">
    <source>
        <dbReference type="ARBA" id="ARBA00022692"/>
    </source>
</evidence>
<comment type="similarity">
    <text evidence="2">Belongs to the TDE1 family.</text>
</comment>
<feature type="transmembrane region" description="Helical" evidence="6">
    <location>
        <begin position="309"/>
        <end position="330"/>
    </location>
</feature>
<keyword evidence="4 6" id="KW-1133">Transmembrane helix</keyword>
<comment type="caution">
    <text evidence="7">The sequence shown here is derived from an EMBL/GenBank/DDBJ whole genome shotgun (WGS) entry which is preliminary data.</text>
</comment>
<feature type="transmembrane region" description="Helical" evidence="6">
    <location>
        <begin position="12"/>
        <end position="30"/>
    </location>
</feature>
<evidence type="ECO:0000313" key="8">
    <source>
        <dbReference type="Proteomes" id="UP001497392"/>
    </source>
</evidence>
<comment type="subcellular location">
    <subcellularLocation>
        <location evidence="1">Membrane</location>
        <topology evidence="1">Multi-pass membrane protein</topology>
    </subcellularLocation>
</comment>
<evidence type="ECO:0000256" key="1">
    <source>
        <dbReference type="ARBA" id="ARBA00004141"/>
    </source>
</evidence>
<keyword evidence="3 6" id="KW-0812">Transmembrane</keyword>
<feature type="transmembrane region" description="Helical" evidence="6">
    <location>
        <begin position="99"/>
        <end position="123"/>
    </location>
</feature>
<feature type="transmembrane region" description="Helical" evidence="6">
    <location>
        <begin position="129"/>
        <end position="153"/>
    </location>
</feature>
<evidence type="ECO:0000256" key="4">
    <source>
        <dbReference type="ARBA" id="ARBA00022989"/>
    </source>
</evidence>
<feature type="transmembrane region" description="Helical" evidence="6">
    <location>
        <begin position="267"/>
        <end position="288"/>
    </location>
</feature>
<sequence length="375" mass="41673">MASCFTANYNTTKYFYFGVFAITAVLTWILRDYAATPLSHVGPMRSCLGIQDTGLRADCAGKQVVLRMSFGNFLFFAAHFLCLLGVSKKEDPRRHLHTGLLPLQLVVWVGTLVAMFAIPSYVFDTYGQIARVLAGLFLIIQIVLLLGFIYIINDFLISKDELSHRVALVGATTSMLAGGLVILGFMYHYYAPYANCGLNIFFITWTLIMALVYVALSVSPWRAKGAGLLTAAIVFIYTTVVLFNALSSEPEDDRCTRLTGVAGGLQIFFFFFGLVIIGVGVMTSSLEGSSFQIGNDSSADEGLPYRPDFYHLIFMLASAYIAMIFTSWSLQGASRRLTNSRDWPSVWVKICSQWLCVLLYSWSLVAPAIFKDREF</sequence>
<dbReference type="Proteomes" id="UP001497392">
    <property type="component" value="Unassembled WGS sequence"/>
</dbReference>
<dbReference type="InterPro" id="IPR005016">
    <property type="entry name" value="TDE1/TMS"/>
</dbReference>
<gene>
    <name evidence="7" type="primary">g13130</name>
    <name evidence="7" type="ORF">VP750_LOCUS11654</name>
</gene>
<feature type="transmembrane region" description="Helical" evidence="6">
    <location>
        <begin position="197"/>
        <end position="216"/>
    </location>
</feature>
<accession>A0ABP1GHK5</accession>
<dbReference type="Pfam" id="PF03348">
    <property type="entry name" value="Serinc"/>
    <property type="match status" value="2"/>
</dbReference>
<dbReference type="PANTHER" id="PTHR10383">
    <property type="entry name" value="SERINE INCORPORATOR"/>
    <property type="match status" value="1"/>
</dbReference>
<keyword evidence="8" id="KW-1185">Reference proteome</keyword>
<evidence type="ECO:0000313" key="7">
    <source>
        <dbReference type="EMBL" id="CAL5229748.1"/>
    </source>
</evidence>
<keyword evidence="5 6" id="KW-0472">Membrane</keyword>
<feature type="transmembrane region" description="Helical" evidence="6">
    <location>
        <begin position="70"/>
        <end position="87"/>
    </location>
</feature>
<name>A0ABP1GHK5_9CHLO</name>